<proteinExistence type="predicted"/>
<reference evidence="1" key="2">
    <citation type="submission" date="2020-11" db="EMBL/GenBank/DDBJ databases">
        <authorList>
            <person name="McCartney M.A."/>
            <person name="Auch B."/>
            <person name="Kono T."/>
            <person name="Mallez S."/>
            <person name="Becker A."/>
            <person name="Gohl D.M."/>
            <person name="Silverstein K.A.T."/>
            <person name="Koren S."/>
            <person name="Bechman K.B."/>
            <person name="Herman A."/>
            <person name="Abrahante J.E."/>
            <person name="Garbe J."/>
        </authorList>
    </citation>
    <scope>NUCLEOTIDE SEQUENCE</scope>
    <source>
        <strain evidence="1">Duluth1</strain>
        <tissue evidence="1">Whole animal</tissue>
    </source>
</reference>
<dbReference type="SUPFAM" id="SSF47923">
    <property type="entry name" value="Ypt/Rab-GAP domain of gyp1p"/>
    <property type="match status" value="1"/>
</dbReference>
<dbReference type="AlphaFoldDB" id="A0A9D4GI28"/>
<evidence type="ECO:0000313" key="1">
    <source>
        <dbReference type="EMBL" id="KAH3817569.1"/>
    </source>
</evidence>
<reference evidence="1" key="1">
    <citation type="journal article" date="2019" name="bioRxiv">
        <title>The Genome of the Zebra Mussel, Dreissena polymorpha: A Resource for Invasive Species Research.</title>
        <authorList>
            <person name="McCartney M.A."/>
            <person name="Auch B."/>
            <person name="Kono T."/>
            <person name="Mallez S."/>
            <person name="Zhang Y."/>
            <person name="Obille A."/>
            <person name="Becker A."/>
            <person name="Abrahante J.E."/>
            <person name="Garbe J."/>
            <person name="Badalamenti J.P."/>
            <person name="Herman A."/>
            <person name="Mangelson H."/>
            <person name="Liachko I."/>
            <person name="Sullivan S."/>
            <person name="Sone E.D."/>
            <person name="Koren S."/>
            <person name="Silverstein K.A.T."/>
            <person name="Beckman K.B."/>
            <person name="Gohl D.M."/>
        </authorList>
    </citation>
    <scope>NUCLEOTIDE SEQUENCE</scope>
    <source>
        <strain evidence="1">Duluth1</strain>
        <tissue evidence="1">Whole animal</tissue>
    </source>
</reference>
<evidence type="ECO:0000313" key="2">
    <source>
        <dbReference type="Proteomes" id="UP000828390"/>
    </source>
</evidence>
<dbReference type="Proteomes" id="UP000828390">
    <property type="component" value="Unassembled WGS sequence"/>
</dbReference>
<dbReference type="InterPro" id="IPR035969">
    <property type="entry name" value="Rab-GAP_TBC_sf"/>
</dbReference>
<accession>A0A9D4GI28</accession>
<sequence>MAVCYKRTSSDDTFEFIDTTDVLSVKLTGEASKHLFTGNQNNFIQMTEATSPTSKRTGPLTLEQFQGLRDSDGRLVDESSLRRAVFLGGIEPGARKEVWQYLFALYPCNSTKREREALLLDYIVKYEEMKSRWKEILKASAPPGGLVARYQLPDGSLHLSPDLTTAPLQYFNPDLGTNSKGNQTADFLHENSGPGKPRSLCCFSHGNGAKCMCISRHGLIWDNTSYKCISYTVERMFMNFVPNVQADKTMYSRHD</sequence>
<keyword evidence="2" id="KW-1185">Reference proteome</keyword>
<dbReference type="EMBL" id="JAIWYP010000005">
    <property type="protein sequence ID" value="KAH3817569.1"/>
    <property type="molecule type" value="Genomic_DNA"/>
</dbReference>
<protein>
    <submittedName>
        <fullName evidence="1">Uncharacterized protein</fullName>
    </submittedName>
</protein>
<organism evidence="1 2">
    <name type="scientific">Dreissena polymorpha</name>
    <name type="common">Zebra mussel</name>
    <name type="synonym">Mytilus polymorpha</name>
    <dbReference type="NCBI Taxonomy" id="45954"/>
    <lineage>
        <taxon>Eukaryota</taxon>
        <taxon>Metazoa</taxon>
        <taxon>Spiralia</taxon>
        <taxon>Lophotrochozoa</taxon>
        <taxon>Mollusca</taxon>
        <taxon>Bivalvia</taxon>
        <taxon>Autobranchia</taxon>
        <taxon>Heteroconchia</taxon>
        <taxon>Euheterodonta</taxon>
        <taxon>Imparidentia</taxon>
        <taxon>Neoheterodontei</taxon>
        <taxon>Myida</taxon>
        <taxon>Dreissenoidea</taxon>
        <taxon>Dreissenidae</taxon>
        <taxon>Dreissena</taxon>
    </lineage>
</organism>
<comment type="caution">
    <text evidence="1">The sequence shown here is derived from an EMBL/GenBank/DDBJ whole genome shotgun (WGS) entry which is preliminary data.</text>
</comment>
<name>A0A9D4GI28_DREPO</name>
<gene>
    <name evidence="1" type="ORF">DPMN_119107</name>
</gene>